<name>A0ABT8CRF5_9FLAO</name>
<evidence type="ECO:0000313" key="2">
    <source>
        <dbReference type="EMBL" id="MDN3707083.1"/>
    </source>
</evidence>
<evidence type="ECO:0000313" key="3">
    <source>
        <dbReference type="Proteomes" id="UP001242368"/>
    </source>
</evidence>
<feature type="chain" id="PRO_5046037745" evidence="1">
    <location>
        <begin position="28"/>
        <end position="134"/>
    </location>
</feature>
<organism evidence="2 3">
    <name type="scientific">Paenimyroides ceti</name>
    <dbReference type="NCBI Taxonomy" id="395087"/>
    <lineage>
        <taxon>Bacteria</taxon>
        <taxon>Pseudomonadati</taxon>
        <taxon>Bacteroidota</taxon>
        <taxon>Flavobacteriia</taxon>
        <taxon>Flavobacteriales</taxon>
        <taxon>Flavobacteriaceae</taxon>
        <taxon>Paenimyroides</taxon>
    </lineage>
</organism>
<sequence length="134" mass="14961">MRYFKGIATLILLGTLTLSACSSDNEAADCERDQHALIASVESETLTVAVNYDLPLDVIYGIENSCGAFKKFEIEKNGFDWNIKVINHYTGCECSEVYRNETQKLYFRVTQPGTYTLTFNSPDGSAIQKVIIVT</sequence>
<comment type="caution">
    <text evidence="2">The sequence shown here is derived from an EMBL/GenBank/DDBJ whole genome shotgun (WGS) entry which is preliminary data.</text>
</comment>
<keyword evidence="1" id="KW-0732">Signal</keyword>
<dbReference type="RefSeq" id="WP_290363124.1">
    <property type="nucleotide sequence ID" value="NZ_JAUFQU010000001.1"/>
</dbReference>
<evidence type="ECO:0000256" key="1">
    <source>
        <dbReference type="SAM" id="SignalP"/>
    </source>
</evidence>
<keyword evidence="3" id="KW-1185">Reference proteome</keyword>
<reference evidence="3" key="1">
    <citation type="journal article" date="2019" name="Int. J. Syst. Evol. Microbiol.">
        <title>The Global Catalogue of Microorganisms (GCM) 10K type strain sequencing project: providing services to taxonomists for standard genome sequencing and annotation.</title>
        <authorList>
            <consortium name="The Broad Institute Genomics Platform"/>
            <consortium name="The Broad Institute Genome Sequencing Center for Infectious Disease"/>
            <person name="Wu L."/>
            <person name="Ma J."/>
        </authorList>
    </citation>
    <scope>NUCLEOTIDE SEQUENCE [LARGE SCALE GENOMIC DNA]</scope>
    <source>
        <strain evidence="3">CECT 7184</strain>
    </source>
</reference>
<proteinExistence type="predicted"/>
<dbReference type="Proteomes" id="UP001242368">
    <property type="component" value="Unassembled WGS sequence"/>
</dbReference>
<dbReference type="PROSITE" id="PS51257">
    <property type="entry name" value="PROKAR_LIPOPROTEIN"/>
    <property type="match status" value="1"/>
</dbReference>
<accession>A0ABT8CRF5</accession>
<dbReference type="EMBL" id="JAUFQU010000001">
    <property type="protein sequence ID" value="MDN3707083.1"/>
    <property type="molecule type" value="Genomic_DNA"/>
</dbReference>
<protein>
    <submittedName>
        <fullName evidence="2">Uncharacterized protein</fullName>
    </submittedName>
</protein>
<feature type="signal peptide" evidence="1">
    <location>
        <begin position="1"/>
        <end position="27"/>
    </location>
</feature>
<gene>
    <name evidence="2" type="ORF">QW060_08040</name>
</gene>